<dbReference type="InterPro" id="IPR013083">
    <property type="entry name" value="Znf_RING/FYVE/PHD"/>
</dbReference>
<dbReference type="InterPro" id="IPR012334">
    <property type="entry name" value="Pectin_lyas_fold"/>
</dbReference>
<feature type="region of interest" description="Disordered" evidence="8">
    <location>
        <begin position="334"/>
        <end position="376"/>
    </location>
</feature>
<keyword evidence="6" id="KW-0804">Transcription</keyword>
<evidence type="ECO:0000256" key="3">
    <source>
        <dbReference type="ARBA" id="ARBA00022801"/>
    </source>
</evidence>
<evidence type="ECO:0000256" key="5">
    <source>
        <dbReference type="ARBA" id="ARBA00023085"/>
    </source>
</evidence>
<dbReference type="Gene3D" id="2.160.20.10">
    <property type="entry name" value="Single-stranded right-handed beta-helix, Pectin lyase-like"/>
    <property type="match status" value="1"/>
</dbReference>
<feature type="compositionally biased region" description="Basic and acidic residues" evidence="8">
    <location>
        <begin position="334"/>
        <end position="346"/>
    </location>
</feature>
<comment type="pathway">
    <text evidence="1">Glycan metabolism; pectin degradation; 2-dehydro-3-deoxy-D-gluconate from pectin: step 1/5.</text>
</comment>
<evidence type="ECO:0000256" key="8">
    <source>
        <dbReference type="SAM" id="MobiDB-lite"/>
    </source>
</evidence>
<dbReference type="PROSITE" id="PS00503">
    <property type="entry name" value="PECTINESTERASE_2"/>
    <property type="match status" value="1"/>
</dbReference>
<dbReference type="InterPro" id="IPR017919">
    <property type="entry name" value="TFIIE/TFIIEa_HTH"/>
</dbReference>
<dbReference type="InterPro" id="IPR024550">
    <property type="entry name" value="TFIIEa/SarR/Rpc3_HTH_dom"/>
</dbReference>
<keyword evidence="5" id="KW-0063">Aspartyl esterase</keyword>
<dbReference type="SUPFAM" id="SSF57783">
    <property type="entry name" value="Zinc beta-ribbon"/>
    <property type="match status" value="1"/>
</dbReference>
<dbReference type="InterPro" id="IPR011050">
    <property type="entry name" value="Pectin_lyase_fold/virulence"/>
</dbReference>
<dbReference type="PANTHER" id="PTHR13097:SF7">
    <property type="entry name" value="GENERAL TRANSCRIPTION FACTOR IIE SUBUNIT 1"/>
    <property type="match status" value="1"/>
</dbReference>
<keyword evidence="4" id="KW-0805">Transcription regulation</keyword>
<evidence type="ECO:0000256" key="4">
    <source>
        <dbReference type="ARBA" id="ARBA00023015"/>
    </source>
</evidence>
<comment type="similarity">
    <text evidence="2">Belongs to the TFIIE alpha subunit family.</text>
</comment>
<keyword evidence="11" id="KW-1185">Reference proteome</keyword>
<evidence type="ECO:0000256" key="1">
    <source>
        <dbReference type="ARBA" id="ARBA00005184"/>
    </source>
</evidence>
<name>A0ABR0PAB9_GOSAR</name>
<evidence type="ECO:0000259" key="9">
    <source>
        <dbReference type="PROSITE" id="PS51344"/>
    </source>
</evidence>
<feature type="compositionally biased region" description="Basic and acidic residues" evidence="8">
    <location>
        <begin position="356"/>
        <end position="376"/>
    </location>
</feature>
<protein>
    <recommendedName>
        <fullName evidence="9">HTH TFE/IIEalpha-type domain-containing protein</fullName>
    </recommendedName>
</protein>
<gene>
    <name evidence="10" type="ORF">PVK06_023101</name>
</gene>
<proteinExistence type="inferred from homology"/>
<dbReference type="PANTHER" id="PTHR13097">
    <property type="entry name" value="TRANSCRIPTION INITIATION FACTOR IIE, ALPHA SUBUNIT"/>
    <property type="match status" value="1"/>
</dbReference>
<dbReference type="EMBL" id="JARKNE010000007">
    <property type="protein sequence ID" value="KAK5818168.1"/>
    <property type="molecule type" value="Genomic_DNA"/>
</dbReference>
<feature type="region of interest" description="Disordered" evidence="8">
    <location>
        <begin position="399"/>
        <end position="442"/>
    </location>
</feature>
<dbReference type="Pfam" id="PF02002">
    <property type="entry name" value="TFIIE_alpha"/>
    <property type="match status" value="1"/>
</dbReference>
<dbReference type="InterPro" id="IPR039997">
    <property type="entry name" value="TFE"/>
</dbReference>
<dbReference type="PROSITE" id="PS51344">
    <property type="entry name" value="HTH_TFE_IIE"/>
    <property type="match status" value="1"/>
</dbReference>
<comment type="caution">
    <text evidence="10">The sequence shown here is derived from an EMBL/GenBank/DDBJ whole genome shotgun (WGS) entry which is preliminary data.</text>
</comment>
<feature type="active site" evidence="7">
    <location>
        <position position="680"/>
    </location>
</feature>
<organism evidence="10 11">
    <name type="scientific">Gossypium arboreum</name>
    <name type="common">Tree cotton</name>
    <name type="synonym">Gossypium nanking</name>
    <dbReference type="NCBI Taxonomy" id="29729"/>
    <lineage>
        <taxon>Eukaryota</taxon>
        <taxon>Viridiplantae</taxon>
        <taxon>Streptophyta</taxon>
        <taxon>Embryophyta</taxon>
        <taxon>Tracheophyta</taxon>
        <taxon>Spermatophyta</taxon>
        <taxon>Magnoliopsida</taxon>
        <taxon>eudicotyledons</taxon>
        <taxon>Gunneridae</taxon>
        <taxon>Pentapetalae</taxon>
        <taxon>rosids</taxon>
        <taxon>malvids</taxon>
        <taxon>Malvales</taxon>
        <taxon>Malvaceae</taxon>
        <taxon>Malvoideae</taxon>
        <taxon>Gossypium</taxon>
    </lineage>
</organism>
<keyword evidence="3" id="KW-0378">Hydrolase</keyword>
<evidence type="ECO:0000256" key="2">
    <source>
        <dbReference type="ARBA" id="ARBA00008947"/>
    </source>
</evidence>
<reference evidence="10 11" key="1">
    <citation type="submission" date="2023-03" db="EMBL/GenBank/DDBJ databases">
        <title>WGS of Gossypium arboreum.</title>
        <authorList>
            <person name="Yu D."/>
        </authorList>
    </citation>
    <scope>NUCLEOTIDE SEQUENCE [LARGE SCALE GENOMIC DNA]</scope>
    <source>
        <tissue evidence="10">Leaf</tissue>
    </source>
</reference>
<dbReference type="SUPFAM" id="SSF51126">
    <property type="entry name" value="Pectin lyase-like"/>
    <property type="match status" value="1"/>
</dbReference>
<dbReference type="Gene3D" id="3.30.40.10">
    <property type="entry name" value="Zinc/RING finger domain, C3HC4 (zinc finger)"/>
    <property type="match status" value="1"/>
</dbReference>
<sequence>MSIEPFNRLVKLAARAFYDNVTTKAENQPKMGRGDNKGIAVVVLDALTRRQWVREEDLAKELKLHSKQLRRTLRLFEEEKLITREYRKETAKGAKLYNAAVAATVDGQPSGKEGEEKVKLHTHSYCCLDYAQIYDVVRYRLHRMKKKIKDELEDKNTVQEYVCPGCSKRYNALDALRLISLEDESFHCERCNGELVAESDKLAAEDVGEGDDNARRRRRENLKDMLQKMEVQLKPLMEQINRVKDMPIPEFGTLLSWETRVGAAGHTLNGAGSNDPYKNSQGYGGTPMPFLGDTKVEVAFSGLDSKEDVKTESASTSLKVLPPWMIKQGMNLTKEQRGEVKQELKAEGSSSQPAFSDDKKSTIGNDDKKNVQEDDKKNIQDEYLKAYYAALYKKQQELEEAENKKQQPADTSLETDLSDSTKRQVGMKVKREDNDEEDDDINWEEDPFSTVFISRFIIDPSPYFHKNILDFSLTLSSSSCIIMKFIPFDFSDFCRHRKHPDKGKPVSVCDDFPPNFPPPETNTTLTLCVDRNGCCNFTTVQAAVDAVPNLSMKRSVIWINTGIYYEKVIIPKTKPNITFQGQGYTSTAIAWNDTANSANGTFYSGSVQVFSTNFIAKNISFMNVAPLPRPGDVGAQAVAIRIAGDQAAFWGCGFYGAQDTLHDDRGRHYFKDCYIQGSIDFIFGNGKSLYEDCQLISMANQVAPGSKSINGAVTAHGRASADEDSGFAFVNCSIGGTGRIWLGRAWRPYSRVVFALTSMTDIIAPEGWNDFNDPSRDQTIFYGEYNCTGAGANMSGRAPYVQKLNDTQASLFLTTSFIDADQWLQSYNS</sequence>
<feature type="domain" description="HTH TFE/IIEalpha-type" evidence="9">
    <location>
        <begin position="6"/>
        <end position="138"/>
    </location>
</feature>
<evidence type="ECO:0000256" key="7">
    <source>
        <dbReference type="PROSITE-ProRule" id="PRU10040"/>
    </source>
</evidence>
<dbReference type="InterPro" id="IPR000070">
    <property type="entry name" value="Pectinesterase_cat"/>
</dbReference>
<dbReference type="Pfam" id="PF01095">
    <property type="entry name" value="Pectinesterase"/>
    <property type="match status" value="1"/>
</dbReference>
<accession>A0ABR0PAB9</accession>
<dbReference type="InterPro" id="IPR033131">
    <property type="entry name" value="Pectinesterase_Asp_AS"/>
</dbReference>
<dbReference type="SMART" id="SM00531">
    <property type="entry name" value="TFIIE"/>
    <property type="match status" value="1"/>
</dbReference>
<evidence type="ECO:0000256" key="6">
    <source>
        <dbReference type="ARBA" id="ARBA00023163"/>
    </source>
</evidence>
<dbReference type="InterPro" id="IPR002853">
    <property type="entry name" value="TFIIE_asu"/>
</dbReference>
<dbReference type="Proteomes" id="UP001358586">
    <property type="component" value="Chromosome 7"/>
</dbReference>
<evidence type="ECO:0000313" key="10">
    <source>
        <dbReference type="EMBL" id="KAK5818168.1"/>
    </source>
</evidence>
<evidence type="ECO:0000313" key="11">
    <source>
        <dbReference type="Proteomes" id="UP001358586"/>
    </source>
</evidence>